<dbReference type="EMBL" id="MN738827">
    <property type="protein sequence ID" value="QHT38181.1"/>
    <property type="molecule type" value="Genomic_DNA"/>
</dbReference>
<organism evidence="1">
    <name type="scientific">viral metagenome</name>
    <dbReference type="NCBI Taxonomy" id="1070528"/>
    <lineage>
        <taxon>unclassified sequences</taxon>
        <taxon>metagenomes</taxon>
        <taxon>organismal metagenomes</taxon>
    </lineage>
</organism>
<sequence>MPFKTRKVRGKNCYTVYKAKGKRKVYSKCTTKRNAQKQLSLLRAITFNKKFKPNTRTGGKTRKRRK</sequence>
<reference evidence="1" key="1">
    <citation type="journal article" date="2020" name="Nature">
        <title>Giant virus diversity and host interactions through global metagenomics.</title>
        <authorList>
            <person name="Schulz F."/>
            <person name="Roux S."/>
            <person name="Paez-Espino D."/>
            <person name="Jungbluth S."/>
            <person name="Walsh D.A."/>
            <person name="Denef V.J."/>
            <person name="McMahon K.D."/>
            <person name="Konstantinidis K.T."/>
            <person name="Eloe-Fadrosh E.A."/>
            <person name="Kyrpides N.C."/>
            <person name="Woyke T."/>
        </authorList>
    </citation>
    <scope>NUCLEOTIDE SEQUENCE</scope>
    <source>
        <strain evidence="1">GVMAG-S-ERX556049-19</strain>
    </source>
</reference>
<proteinExistence type="predicted"/>
<protein>
    <submittedName>
        <fullName evidence="1">Uncharacterized protein</fullName>
    </submittedName>
</protein>
<name>A0A6C0FBF0_9ZZZZ</name>
<accession>A0A6C0FBF0</accession>
<evidence type="ECO:0000313" key="1">
    <source>
        <dbReference type="EMBL" id="QHT38181.1"/>
    </source>
</evidence>
<dbReference type="AlphaFoldDB" id="A0A6C0FBF0"/>